<feature type="domain" description="NADP-dependent oxidoreductase" evidence="1">
    <location>
        <begin position="76"/>
        <end position="166"/>
    </location>
</feature>
<dbReference type="PROSITE" id="PS51318">
    <property type="entry name" value="TAT"/>
    <property type="match status" value="1"/>
</dbReference>
<dbReference type="InterPro" id="IPR006311">
    <property type="entry name" value="TAT_signal"/>
</dbReference>
<sequence>MANQDNSRRDFFKKTAAASVGLALSPGLLSASEPQNKKSPIPAIQPEWRNKQSGAHYRMLGKTGMMVSELVVGTYPYKNESFYPVLDYGIERGVNYLDTAAAYTQGQVESNLGNYIAQKGIREKIFLSTKLSHYGGYLHSVLRDIDKGLPQGKKDALRKKADQMIEYRGVLKPGYHMDFWDGQSKQVFEAYYYHVLKQEYGFKSEWKSKIKKHTYGLLESGLKRLKTDYVDVLHCPHGIAMPEMMDDEVLKELFSEFKQKGLIRASAVSFHNDVAGNLSKAIEVGYYDATMFAYNIANHAALENLIYKAKEAGLGMVAMKVARLLWMEDQPEWKNEDSWRLKKLNTTLPDPSLSKFAKSYLWALQNANLSCCVAQMETVEMFADNIKIMGKKAETLTV</sequence>
<dbReference type="PANTHER" id="PTHR43312:SF1">
    <property type="entry name" value="NADP-DEPENDENT OXIDOREDUCTASE DOMAIN-CONTAINING PROTEIN"/>
    <property type="match status" value="1"/>
</dbReference>
<gene>
    <name evidence="2" type="ORF">L0668_04300</name>
</gene>
<dbReference type="InterPro" id="IPR023210">
    <property type="entry name" value="NADP_OxRdtase_dom"/>
</dbReference>
<dbReference type="Proteomes" id="UP001521137">
    <property type="component" value="Unassembled WGS sequence"/>
</dbReference>
<dbReference type="EMBL" id="JAKGAS010000002">
    <property type="protein sequence ID" value="MCF2947317.1"/>
    <property type="molecule type" value="Genomic_DNA"/>
</dbReference>
<dbReference type="PANTHER" id="PTHR43312">
    <property type="entry name" value="D-THREO-ALDOSE 1-DEHYDROGENASE"/>
    <property type="match status" value="1"/>
</dbReference>
<evidence type="ECO:0000259" key="1">
    <source>
        <dbReference type="Pfam" id="PF00248"/>
    </source>
</evidence>
<proteinExistence type="predicted"/>
<reference evidence="2 3" key="1">
    <citation type="submission" date="2022-01" db="EMBL/GenBank/DDBJ databases">
        <title>Paraglaciecola sp. G1-23.</title>
        <authorList>
            <person name="Jin M.S."/>
            <person name="Han D.M."/>
            <person name="Kim H.M."/>
            <person name="Jeon C.O."/>
        </authorList>
    </citation>
    <scope>NUCLEOTIDE SEQUENCE [LARGE SCALE GENOMIC DNA]</scope>
    <source>
        <strain evidence="2 3">G1-23</strain>
    </source>
</reference>
<accession>A0ABS9D5M0</accession>
<dbReference type="InterPro" id="IPR036812">
    <property type="entry name" value="NAD(P)_OxRdtase_dom_sf"/>
</dbReference>
<dbReference type="SUPFAM" id="SSF51430">
    <property type="entry name" value="NAD(P)-linked oxidoreductase"/>
    <property type="match status" value="1"/>
</dbReference>
<organism evidence="2 3">
    <name type="scientific">Paraglaciecola algarum</name>
    <dbReference type="NCBI Taxonomy" id="3050085"/>
    <lineage>
        <taxon>Bacteria</taxon>
        <taxon>Pseudomonadati</taxon>
        <taxon>Pseudomonadota</taxon>
        <taxon>Gammaproteobacteria</taxon>
        <taxon>Alteromonadales</taxon>
        <taxon>Alteromonadaceae</taxon>
        <taxon>Paraglaciecola</taxon>
    </lineage>
</organism>
<keyword evidence="3" id="KW-1185">Reference proteome</keyword>
<dbReference type="RefSeq" id="WP_235310847.1">
    <property type="nucleotide sequence ID" value="NZ_JAKGAS010000002.1"/>
</dbReference>
<dbReference type="InterPro" id="IPR053135">
    <property type="entry name" value="AKR2_Oxidoreductase"/>
</dbReference>
<dbReference type="Pfam" id="PF00248">
    <property type="entry name" value="Aldo_ket_red"/>
    <property type="match status" value="2"/>
</dbReference>
<evidence type="ECO:0000313" key="2">
    <source>
        <dbReference type="EMBL" id="MCF2947317.1"/>
    </source>
</evidence>
<name>A0ABS9D5M0_9ALTE</name>
<dbReference type="Gene3D" id="3.20.20.100">
    <property type="entry name" value="NADP-dependent oxidoreductase domain"/>
    <property type="match status" value="1"/>
</dbReference>
<comment type="caution">
    <text evidence="2">The sequence shown here is derived from an EMBL/GenBank/DDBJ whole genome shotgun (WGS) entry which is preliminary data.</text>
</comment>
<evidence type="ECO:0000313" key="3">
    <source>
        <dbReference type="Proteomes" id="UP001521137"/>
    </source>
</evidence>
<protein>
    <submittedName>
        <fullName evidence="2">Aldo/keto reductase</fullName>
    </submittedName>
</protein>
<feature type="domain" description="NADP-dependent oxidoreductase" evidence="1">
    <location>
        <begin position="218"/>
        <end position="321"/>
    </location>
</feature>